<feature type="non-terminal residue" evidence="4">
    <location>
        <position position="1"/>
    </location>
</feature>
<dbReference type="EMBL" id="GECU01018996">
    <property type="protein sequence ID" value="JAS88710.1"/>
    <property type="molecule type" value="Transcribed_RNA"/>
</dbReference>
<feature type="region of interest" description="Disordered" evidence="2">
    <location>
        <begin position="268"/>
        <end position="289"/>
    </location>
</feature>
<feature type="coiled-coil region" evidence="1">
    <location>
        <begin position="239"/>
        <end position="266"/>
    </location>
</feature>
<feature type="non-terminal residue" evidence="4">
    <location>
        <position position="421"/>
    </location>
</feature>
<proteinExistence type="predicted"/>
<evidence type="ECO:0000313" key="4">
    <source>
        <dbReference type="EMBL" id="JAS88710.1"/>
    </source>
</evidence>
<sequence>LTQTLEQVAAAEDPQLDNQVSVVVTGNKLERLALECQRSELQAPCRPGQKWQCIADGNRWRKHKCKLRPTLPRTKARKCACFTPSGVMYTKLENDDFTTHVTRHYVRGGKGDDALLLRAGRTARKTSHNNSEQNDVPLSIKTPTSPDSSEEFKREMAQWMESQKEEQFLGLASENLRRIRRHSRITGVLDELLNVRDRILNFEDVDNGTSELNCTVGSVKNISCSDSVYKSPESWRATQQRLELEIRKLRSQLEKLKEIKKFLKDKKPYDRSTENTDEDTESATDETGVEEEDDFFDEIFDEDETTMAPITERSFGKHRRKNKSRFYDFGVNGTILGDVRRNFSESGNDDGERNAKRRKHKLVSENTEVNTLSRHRHRHKSEIDLRTTTTTEPSANLPLPTSQGKKDWPGPGPGRIDVTIL</sequence>
<evidence type="ECO:0000259" key="3">
    <source>
        <dbReference type="Pfam" id="PF12548"/>
    </source>
</evidence>
<evidence type="ECO:0000256" key="2">
    <source>
        <dbReference type="SAM" id="MobiDB-lite"/>
    </source>
</evidence>
<feature type="compositionally biased region" description="Acidic residues" evidence="2">
    <location>
        <begin position="275"/>
        <end position="289"/>
    </location>
</feature>
<feature type="compositionally biased region" description="Polar residues" evidence="2">
    <location>
        <begin position="386"/>
        <end position="403"/>
    </location>
</feature>
<protein>
    <recommendedName>
        <fullName evidence="3">Extracellular sulfatase C-terminal domain-containing protein</fullName>
    </recommendedName>
</protein>
<evidence type="ECO:0000256" key="1">
    <source>
        <dbReference type="SAM" id="Coils"/>
    </source>
</evidence>
<organism evidence="4">
    <name type="scientific">Homalodisca liturata</name>
    <dbReference type="NCBI Taxonomy" id="320908"/>
    <lineage>
        <taxon>Eukaryota</taxon>
        <taxon>Metazoa</taxon>
        <taxon>Ecdysozoa</taxon>
        <taxon>Arthropoda</taxon>
        <taxon>Hexapoda</taxon>
        <taxon>Insecta</taxon>
        <taxon>Pterygota</taxon>
        <taxon>Neoptera</taxon>
        <taxon>Paraneoptera</taxon>
        <taxon>Hemiptera</taxon>
        <taxon>Auchenorrhyncha</taxon>
        <taxon>Membracoidea</taxon>
        <taxon>Cicadellidae</taxon>
        <taxon>Cicadellinae</taxon>
        <taxon>Proconiini</taxon>
        <taxon>Homalodisca</taxon>
    </lineage>
</organism>
<feature type="region of interest" description="Disordered" evidence="2">
    <location>
        <begin position="123"/>
        <end position="148"/>
    </location>
</feature>
<dbReference type="InterPro" id="IPR024609">
    <property type="entry name" value="Extracellular_sulfatase_C"/>
</dbReference>
<gene>
    <name evidence="4" type="ORF">g.34575</name>
</gene>
<dbReference type="Pfam" id="PF12548">
    <property type="entry name" value="DUF3740"/>
    <property type="match status" value="1"/>
</dbReference>
<name>A0A1B6IP85_9HEMI</name>
<accession>A0A1B6IP85</accession>
<feature type="region of interest" description="Disordered" evidence="2">
    <location>
        <begin position="372"/>
        <end position="421"/>
    </location>
</feature>
<feature type="compositionally biased region" description="Polar residues" evidence="2">
    <location>
        <begin position="128"/>
        <end position="147"/>
    </location>
</feature>
<keyword evidence="1" id="KW-0175">Coiled coil</keyword>
<feature type="domain" description="Extracellular sulfatase C-terminal" evidence="3">
    <location>
        <begin position="121"/>
        <end position="271"/>
    </location>
</feature>
<dbReference type="AlphaFoldDB" id="A0A1B6IP85"/>
<reference evidence="4" key="1">
    <citation type="submission" date="2015-11" db="EMBL/GenBank/DDBJ databases">
        <title>De novo transcriptome assembly of four potential Pierce s Disease insect vectors from Arizona vineyards.</title>
        <authorList>
            <person name="Tassone E.E."/>
        </authorList>
    </citation>
    <scope>NUCLEOTIDE SEQUENCE</scope>
</reference>